<evidence type="ECO:0000313" key="2">
    <source>
        <dbReference type="Proteomes" id="UP000606786"/>
    </source>
</evidence>
<name>A0A811VN15_CERCA</name>
<dbReference type="AlphaFoldDB" id="A0A811VN15"/>
<proteinExistence type="predicted"/>
<organism evidence="1 2">
    <name type="scientific">Ceratitis capitata</name>
    <name type="common">Mediterranean fruit fly</name>
    <name type="synonym">Tephritis capitata</name>
    <dbReference type="NCBI Taxonomy" id="7213"/>
    <lineage>
        <taxon>Eukaryota</taxon>
        <taxon>Metazoa</taxon>
        <taxon>Ecdysozoa</taxon>
        <taxon>Arthropoda</taxon>
        <taxon>Hexapoda</taxon>
        <taxon>Insecta</taxon>
        <taxon>Pterygota</taxon>
        <taxon>Neoptera</taxon>
        <taxon>Endopterygota</taxon>
        <taxon>Diptera</taxon>
        <taxon>Brachycera</taxon>
        <taxon>Muscomorpha</taxon>
        <taxon>Tephritoidea</taxon>
        <taxon>Tephritidae</taxon>
        <taxon>Ceratitis</taxon>
        <taxon>Ceratitis</taxon>
    </lineage>
</organism>
<protein>
    <submittedName>
        <fullName evidence="1">(Mediterranean fruit fly) hypothetical protein</fullName>
    </submittedName>
</protein>
<reference evidence="1" key="1">
    <citation type="submission" date="2020-11" db="EMBL/GenBank/DDBJ databases">
        <authorList>
            <person name="Whitehead M."/>
        </authorList>
    </citation>
    <scope>NUCLEOTIDE SEQUENCE</scope>
    <source>
        <strain evidence="1">EGII</strain>
    </source>
</reference>
<accession>A0A811VN15</accession>
<dbReference type="Proteomes" id="UP000606786">
    <property type="component" value="Unassembled WGS sequence"/>
</dbReference>
<sequence>MPIAKPNSSFHTRPFRASLLKLELEISYPNEVDMILKNKPNWRPSTAGVSRMSASEIYTCKLACGKILGLKPTTRYAFQLDLHRANIPHNWAADEPPSGETLNFYTIYPFEPRKGKLPLSEIR</sequence>
<gene>
    <name evidence="1" type="ORF">CCAP1982_LOCUS23452</name>
</gene>
<dbReference type="EMBL" id="CAJHJT010000070">
    <property type="protein sequence ID" value="CAD7015513.1"/>
    <property type="molecule type" value="Genomic_DNA"/>
</dbReference>
<keyword evidence="2" id="KW-1185">Reference proteome</keyword>
<comment type="caution">
    <text evidence="1">The sequence shown here is derived from an EMBL/GenBank/DDBJ whole genome shotgun (WGS) entry which is preliminary data.</text>
</comment>
<evidence type="ECO:0000313" key="1">
    <source>
        <dbReference type="EMBL" id="CAD7015513.1"/>
    </source>
</evidence>